<protein>
    <recommendedName>
        <fullName evidence="2">Ricin B lectin domain-containing protein</fullName>
    </recommendedName>
</protein>
<accession>A0ABD5EDT8</accession>
<feature type="chain" id="PRO_5044762224" description="Ricin B lectin domain-containing protein" evidence="1">
    <location>
        <begin position="29"/>
        <end position="157"/>
    </location>
</feature>
<keyword evidence="1" id="KW-0732">Signal</keyword>
<dbReference type="RefSeq" id="WP_007819631.1">
    <property type="nucleotide sequence ID" value="NZ_JAVRER010000044.1"/>
</dbReference>
<dbReference type="PROSITE" id="PS50231">
    <property type="entry name" value="RICIN_B_LECTIN"/>
    <property type="match status" value="1"/>
</dbReference>
<organism evidence="3 4">
    <name type="scientific">Streptomyces evansiae</name>
    <dbReference type="NCBI Taxonomy" id="3075535"/>
    <lineage>
        <taxon>Bacteria</taxon>
        <taxon>Bacillati</taxon>
        <taxon>Actinomycetota</taxon>
        <taxon>Actinomycetes</taxon>
        <taxon>Kitasatosporales</taxon>
        <taxon>Streptomycetaceae</taxon>
        <taxon>Streptomyces</taxon>
    </lineage>
</organism>
<feature type="domain" description="Ricin B lectin" evidence="2">
    <location>
        <begin position="32"/>
        <end position="118"/>
    </location>
</feature>
<evidence type="ECO:0000256" key="1">
    <source>
        <dbReference type="SAM" id="SignalP"/>
    </source>
</evidence>
<gene>
    <name evidence="3" type="ORF">RM574_23120</name>
</gene>
<dbReference type="Proteomes" id="UP001183607">
    <property type="component" value="Unassembled WGS sequence"/>
</dbReference>
<evidence type="ECO:0000313" key="4">
    <source>
        <dbReference type="Proteomes" id="UP001183607"/>
    </source>
</evidence>
<evidence type="ECO:0000259" key="2">
    <source>
        <dbReference type="Pfam" id="PF00652"/>
    </source>
</evidence>
<comment type="caution">
    <text evidence="3">The sequence shown here is derived from an EMBL/GenBank/DDBJ whole genome shotgun (WGS) entry which is preliminary data.</text>
</comment>
<dbReference type="InterPro" id="IPR035992">
    <property type="entry name" value="Ricin_B-like_lectins"/>
</dbReference>
<dbReference type="InterPro" id="IPR000772">
    <property type="entry name" value="Ricin_B_lectin"/>
</dbReference>
<dbReference type="Pfam" id="PF00652">
    <property type="entry name" value="Ricin_B_lectin"/>
    <property type="match status" value="1"/>
</dbReference>
<dbReference type="EMBL" id="JAVRER010000044">
    <property type="protein sequence ID" value="MDT0418380.1"/>
    <property type="molecule type" value="Genomic_DNA"/>
</dbReference>
<proteinExistence type="predicted"/>
<feature type="signal peptide" evidence="1">
    <location>
        <begin position="1"/>
        <end position="28"/>
    </location>
</feature>
<sequence length="157" mass="16372">MNRIARTAIWASALSLAGLAATAGQAQAVTGFQIQNKATGLCLAGTVDSPGHAAQIYEAPCGSSNTQRWANTKSNFVMTAGGLVSLCMSADSYGGVFTAGCGASSTWGQDWKVDSLNGSYTNFYNENKGCYLQVIGGEAACTPGWTGDSKQFRVYWG</sequence>
<dbReference type="AlphaFoldDB" id="A0ABD5EDT8"/>
<name>A0ABD5EDT8_9ACTN</name>
<dbReference type="SUPFAM" id="SSF50370">
    <property type="entry name" value="Ricin B-like lectins"/>
    <property type="match status" value="1"/>
</dbReference>
<dbReference type="Gene3D" id="2.80.10.50">
    <property type="match status" value="1"/>
</dbReference>
<evidence type="ECO:0000313" key="3">
    <source>
        <dbReference type="EMBL" id="MDT0418380.1"/>
    </source>
</evidence>
<reference evidence="4" key="1">
    <citation type="submission" date="2023-07" db="EMBL/GenBank/DDBJ databases">
        <title>30 novel species of actinomycetes from the DSMZ collection.</title>
        <authorList>
            <person name="Nouioui I."/>
        </authorList>
    </citation>
    <scope>NUCLEOTIDE SEQUENCE [LARGE SCALE GENOMIC DNA]</scope>
    <source>
        <strain evidence="4">DSM 41982</strain>
    </source>
</reference>